<dbReference type="InterPro" id="IPR025828">
    <property type="entry name" value="Put_sensor_dom"/>
</dbReference>
<feature type="transmembrane region" description="Helical" evidence="1">
    <location>
        <begin position="111"/>
        <end position="133"/>
    </location>
</feature>
<accession>A0A7G5BV61</accession>
<keyword evidence="4" id="KW-1185">Reference proteome</keyword>
<feature type="domain" description="Putative sensor" evidence="2">
    <location>
        <begin position="13"/>
        <end position="206"/>
    </location>
</feature>
<reference evidence="3 4" key="1">
    <citation type="submission" date="2019-07" db="EMBL/GenBank/DDBJ databases">
        <authorList>
            <person name="Kim J.K."/>
            <person name="Cheong H.-M."/>
            <person name="Choi Y."/>
            <person name="Hwang K.J."/>
            <person name="Lee S."/>
            <person name="Choi C."/>
        </authorList>
    </citation>
    <scope>NUCLEOTIDE SEQUENCE [LARGE SCALE GENOMIC DNA]</scope>
    <source>
        <strain evidence="3 4">KS 22</strain>
    </source>
</reference>
<dbReference type="AlphaFoldDB" id="A0A7G5BV61"/>
<organism evidence="3 4">
    <name type="scientific">Cohnella cholangitidis</name>
    <dbReference type="NCBI Taxonomy" id="2598458"/>
    <lineage>
        <taxon>Bacteria</taxon>
        <taxon>Bacillati</taxon>
        <taxon>Bacillota</taxon>
        <taxon>Bacilli</taxon>
        <taxon>Bacillales</taxon>
        <taxon>Paenibacillaceae</taxon>
        <taxon>Cohnella</taxon>
    </lineage>
</organism>
<feature type="transmembrane region" description="Helical" evidence="1">
    <location>
        <begin position="139"/>
        <end position="160"/>
    </location>
</feature>
<evidence type="ECO:0000313" key="3">
    <source>
        <dbReference type="EMBL" id="QMV40845.1"/>
    </source>
</evidence>
<keyword evidence="1" id="KW-1133">Transmembrane helix</keyword>
<keyword evidence="1" id="KW-0472">Membrane</keyword>
<evidence type="ECO:0000313" key="4">
    <source>
        <dbReference type="Proteomes" id="UP000515679"/>
    </source>
</evidence>
<dbReference type="Pfam" id="PF13796">
    <property type="entry name" value="Sensor"/>
    <property type="match status" value="1"/>
</dbReference>
<dbReference type="Proteomes" id="UP000515679">
    <property type="component" value="Chromosome"/>
</dbReference>
<gene>
    <name evidence="3" type="ORF">FPL14_06200</name>
</gene>
<name>A0A7G5BV61_9BACL</name>
<dbReference type="EMBL" id="CP041969">
    <property type="protein sequence ID" value="QMV40845.1"/>
    <property type="molecule type" value="Genomic_DNA"/>
</dbReference>
<protein>
    <recommendedName>
        <fullName evidence="2">Putative sensor domain-containing protein</fullName>
    </recommendedName>
</protein>
<evidence type="ECO:0000259" key="2">
    <source>
        <dbReference type="Pfam" id="PF13796"/>
    </source>
</evidence>
<sequence length="226" mass="25296">MKKMKVFKAWTILLGALPRGIGAFVIAIAGLSAGLPLAIFVIGLPLLAGMLIVCERILNVERRLLAELDHNEQSDPQRANAQKINLADLANDSRLKHWRGWLSVLTNKQQYWSLVYGIFHFPVSILAFVLAVIIPAVGIGLLLTPVAAIVSIEFFQFDLFAEDWFMKWLFPDWSSFQRSWFNAGLGAVLLLSAPFLLRKLVGFYAAWIHWISRSAKADSPVAVHEL</sequence>
<keyword evidence="1" id="KW-0812">Transmembrane</keyword>
<evidence type="ECO:0000256" key="1">
    <source>
        <dbReference type="SAM" id="Phobius"/>
    </source>
</evidence>
<dbReference type="KEGG" id="cchl:FPL14_06200"/>
<dbReference type="RefSeq" id="WP_182302202.1">
    <property type="nucleotide sequence ID" value="NZ_CP041969.1"/>
</dbReference>
<feature type="transmembrane region" description="Helical" evidence="1">
    <location>
        <begin position="180"/>
        <end position="197"/>
    </location>
</feature>
<proteinExistence type="predicted"/>